<keyword evidence="1" id="KW-0472">Membrane</keyword>
<proteinExistence type="predicted"/>
<dbReference type="Proteomes" id="UP000030755">
    <property type="component" value="Unassembled WGS sequence"/>
</dbReference>
<dbReference type="EMBL" id="KE561079">
    <property type="protein sequence ID" value="EPZ33085.1"/>
    <property type="molecule type" value="Genomic_DNA"/>
</dbReference>
<keyword evidence="1" id="KW-0812">Transmembrane</keyword>
<dbReference type="Proteomes" id="UP000281549">
    <property type="component" value="Unassembled WGS sequence"/>
</dbReference>
<evidence type="ECO:0000256" key="1">
    <source>
        <dbReference type="SAM" id="Phobius"/>
    </source>
</evidence>
<reference evidence="5" key="2">
    <citation type="journal article" date="2018" name="Nat. Microbiol.">
        <title>Leveraging single-cell genomics to expand the fungal tree of life.</title>
        <authorList>
            <person name="Ahrendt S.R."/>
            <person name="Quandt C.A."/>
            <person name="Ciobanu D."/>
            <person name="Clum A."/>
            <person name="Salamov A."/>
            <person name="Andreopoulos B."/>
            <person name="Cheng J.F."/>
            <person name="Woyke T."/>
            <person name="Pelin A."/>
            <person name="Henrissat B."/>
            <person name="Reynolds N.K."/>
            <person name="Benny G.L."/>
            <person name="Smith M.E."/>
            <person name="James T.Y."/>
            <person name="Grigoriev I.V."/>
        </authorList>
    </citation>
    <scope>NUCLEOTIDE SEQUENCE [LARGE SCALE GENOMIC DNA]</scope>
    <source>
        <strain evidence="5">CSF55</strain>
    </source>
</reference>
<evidence type="ECO:0000313" key="5">
    <source>
        <dbReference type="Proteomes" id="UP000281549"/>
    </source>
</evidence>
<feature type="transmembrane region" description="Helical" evidence="1">
    <location>
        <begin position="20"/>
        <end position="50"/>
    </location>
</feature>
<gene>
    <name evidence="2" type="ORF">O9G_002886</name>
    <name evidence="3" type="ORF">ROZALSC1DRAFT_29573</name>
</gene>
<name>A0A075ASH1_ROZAC</name>
<reference evidence="3" key="3">
    <citation type="submission" date="2018-08" db="EMBL/GenBank/DDBJ databases">
        <title>Leveraging single-cell genomics to expand the Fungal Tree of Life.</title>
        <authorList>
            <consortium name="DOE Joint Genome Institute"/>
            <person name="Ahrendt S.R."/>
            <person name="Quandt C.A."/>
            <person name="Ciobanu D."/>
            <person name="Clum A."/>
            <person name="Salamov A."/>
            <person name="Andreopoulos B."/>
            <person name="Cheng J.-F."/>
            <person name="Woyke T."/>
            <person name="Pelin A."/>
            <person name="Henrissat B."/>
            <person name="Reynolds N."/>
            <person name="Benny G.L."/>
            <person name="Smith M.E."/>
            <person name="James T.Y."/>
            <person name="Grigoriev I.V."/>
        </authorList>
    </citation>
    <scope>NUCLEOTIDE SEQUENCE</scope>
    <source>
        <strain evidence="3">CSF55</strain>
    </source>
</reference>
<organism evidence="2 4">
    <name type="scientific">Rozella allomycis (strain CSF55)</name>
    <dbReference type="NCBI Taxonomy" id="988480"/>
    <lineage>
        <taxon>Eukaryota</taxon>
        <taxon>Fungi</taxon>
        <taxon>Fungi incertae sedis</taxon>
        <taxon>Cryptomycota</taxon>
        <taxon>Cryptomycota incertae sedis</taxon>
        <taxon>Rozella</taxon>
    </lineage>
</organism>
<keyword evidence="4" id="KW-1185">Reference proteome</keyword>
<dbReference type="EMBL" id="ML005372">
    <property type="protein sequence ID" value="RKP18773.1"/>
    <property type="molecule type" value="Genomic_DNA"/>
</dbReference>
<evidence type="ECO:0000313" key="2">
    <source>
        <dbReference type="EMBL" id="EPZ33085.1"/>
    </source>
</evidence>
<keyword evidence="1" id="KW-1133">Transmembrane helix</keyword>
<accession>A0A075ASH1</accession>
<dbReference type="HOGENOM" id="CLU_2591124_0_0_1"/>
<sequence length="80" mass="9282">MGPKLLFMRGKTELFIPSNWFLTAVFVESVTLEIVVLMLVIIVDILGILFKESKEFEKTEISMEELDIEMSIRGPVKYRE</sequence>
<evidence type="ECO:0000313" key="3">
    <source>
        <dbReference type="EMBL" id="RKP18773.1"/>
    </source>
</evidence>
<evidence type="ECO:0000313" key="4">
    <source>
        <dbReference type="Proteomes" id="UP000030755"/>
    </source>
</evidence>
<protein>
    <submittedName>
        <fullName evidence="2">Uncharacterized protein</fullName>
    </submittedName>
</protein>
<dbReference type="AlphaFoldDB" id="A0A075ASH1"/>
<reference evidence="2 4" key="1">
    <citation type="journal article" date="2013" name="Curr. Biol.">
        <title>Shared signatures of parasitism and phylogenomics unite Cryptomycota and microsporidia.</title>
        <authorList>
            <person name="James T.Y."/>
            <person name="Pelin A."/>
            <person name="Bonen L."/>
            <person name="Ahrendt S."/>
            <person name="Sain D."/>
            <person name="Corradi N."/>
            <person name="Stajich J.E."/>
        </authorList>
    </citation>
    <scope>NUCLEOTIDE SEQUENCE [LARGE SCALE GENOMIC DNA]</scope>
    <source>
        <strain evidence="2">CSF55</strain>
        <strain evidence="2">CSF55</strain>
    </source>
</reference>